<evidence type="ECO:0000313" key="3">
    <source>
        <dbReference type="Proteomes" id="UP000076023"/>
    </source>
</evidence>
<organism evidence="2 3">
    <name type="scientific">Terrimicrobium sacchariphilum</name>
    <dbReference type="NCBI Taxonomy" id="690879"/>
    <lineage>
        <taxon>Bacteria</taxon>
        <taxon>Pseudomonadati</taxon>
        <taxon>Verrucomicrobiota</taxon>
        <taxon>Terrimicrobiia</taxon>
        <taxon>Terrimicrobiales</taxon>
        <taxon>Terrimicrobiaceae</taxon>
        <taxon>Terrimicrobium</taxon>
    </lineage>
</organism>
<dbReference type="EMBL" id="BDCO01000002">
    <property type="protein sequence ID" value="GAT32365.1"/>
    <property type="molecule type" value="Genomic_DNA"/>
</dbReference>
<dbReference type="AlphaFoldDB" id="A0A146G3G3"/>
<evidence type="ECO:0000313" key="2">
    <source>
        <dbReference type="EMBL" id="GAT32365.1"/>
    </source>
</evidence>
<dbReference type="InParanoid" id="A0A146G3G3"/>
<dbReference type="STRING" id="690879.TSACC_2763"/>
<dbReference type="Proteomes" id="UP000076023">
    <property type="component" value="Unassembled WGS sequence"/>
</dbReference>
<protein>
    <submittedName>
        <fullName evidence="2">Uncharacterized protein</fullName>
    </submittedName>
</protein>
<evidence type="ECO:0000256" key="1">
    <source>
        <dbReference type="SAM" id="MobiDB-lite"/>
    </source>
</evidence>
<feature type="compositionally biased region" description="Basic and acidic residues" evidence="1">
    <location>
        <begin position="196"/>
        <end position="207"/>
    </location>
</feature>
<keyword evidence="3" id="KW-1185">Reference proteome</keyword>
<gene>
    <name evidence="2" type="ORF">TSACC_2763</name>
</gene>
<reference evidence="3" key="1">
    <citation type="journal article" date="2017" name="Genome Announc.">
        <title>Draft Genome Sequence of Terrimicrobium sacchariphilum NM-5T, a Facultative Anaerobic Soil Bacterium of the Class Spartobacteria.</title>
        <authorList>
            <person name="Qiu Y.L."/>
            <person name="Tourlousse D.M."/>
            <person name="Matsuura N."/>
            <person name="Ohashi A."/>
            <person name="Sekiguchi Y."/>
        </authorList>
    </citation>
    <scope>NUCLEOTIDE SEQUENCE [LARGE SCALE GENOMIC DNA]</scope>
    <source>
        <strain evidence="3">NM-5</strain>
    </source>
</reference>
<sequence>MAGGKWCRVYLLAGIFLMAECVAGQTSGDSRLDIVHVGDGVQRTLDALGGIYRYQPFETDRTPATAENVVEGAVYFFKRKVGSLEASGVVTFGGGKVTAFAIAAVSPELNSGHVGRLLRELHLALGMPDRFGVVQCTNLKGPRDAPAAFWTKGDVTHAVGWIAEANGPGWIEFKSIKKGTTEDEAPLFPVNPTSPTERDAITERGMREYQGAVR</sequence>
<feature type="region of interest" description="Disordered" evidence="1">
    <location>
        <begin position="183"/>
        <end position="214"/>
    </location>
</feature>
<name>A0A146G3G3_TERSA</name>
<accession>A0A146G3G3</accession>
<proteinExistence type="predicted"/>
<comment type="caution">
    <text evidence="2">The sequence shown here is derived from an EMBL/GenBank/DDBJ whole genome shotgun (WGS) entry which is preliminary data.</text>
</comment>